<feature type="transmembrane region" description="Helical" evidence="2">
    <location>
        <begin position="480"/>
        <end position="504"/>
    </location>
</feature>
<sequence>MENLNSVNYEYQVGGSLPASAPTYVTRKADNELYQAIKKGEFCYVLNSRQMGKSSLRVQTMKRLKEVDGFACAAIDLTDIGSANITPLQWYAGIINELINTFELNEKCDIDSWWDKYDQESLSAVNFFGNFLRDILLKYVESNIVIFIDEIDSIISLQFNVDDFFALIRSFYNRRVDNIEYNRLSFVLLGVATPSDLIQDKTRTPFNIGYGVELTGFTFAESQALAKGLSVKTNQPEKLLELILNWTGGQPFLTQKGCNLVLTDPPQPPLESGEYTEWLENLIRTNIIENWQAKDEPEHLRTIERRILIDEQMAGELLDIYQKIYQLGEVISQNTGEEGKLQLSGLVVKRNNHLQIYNPIYREVFNQQWIDNQLTALRPYSEAFRAWYNSGCQENSWLLRGNALKTAEAWAESKNVSFQDKQFLAASRQQEIEEEINEREKEAELERERKEKEAAERARIIEEEAKQKAEKQLETARKKMSFGVIILFITLGITGLLGIAAFIAGNKAIIEQKKAKNAQQIATEATNKSEQATKEIKSKNSQLATVNKQMEKQKEEAKKAEQKAEIAKKDLIKVQDDKKSLETQKNKLDNDTKKLQGELQSKSQQIKYAVSRFQKKQAEINNQLLTKQKELNTAKEQTEKSQKDIARIKQNIAKITELSAVASKLQQKGKNNEANQFLNIAGLVLQDKIKNPELKEALLDSSLVLGYESLKIEEDKNPQLESQYNKAKEDLNKSFEKLPKENNIEKNDSSYLATLVYIYYVKGKLGKSLNNYKIASDKYNLLKSQLKSSNTNLFKLDLNILYNGNADIVVSLYRQLNDLDSSNTVYYEFLKAHLLDELDYLMKENRWKDADFKNWQFILVSAKREKQSYLEVNNIKNFNCKDLQKVDKLWVDNSKGKFGFSVQKRIYLETGNSLDFDWEKGTFTKWNEEGYNSFVEMVGWKRGKDEGGDWMRYDELPLWEVTNLDLHKRRGTLPITEVLRMKIEIPLFLQRLVGCSR</sequence>
<keyword evidence="2" id="KW-1133">Transmembrane helix</keyword>
<dbReference type="InterPro" id="IPR008629">
    <property type="entry name" value="GUN4-like"/>
</dbReference>
<evidence type="ECO:0000313" key="5">
    <source>
        <dbReference type="Proteomes" id="UP001057561"/>
    </source>
</evidence>
<dbReference type="InterPro" id="IPR027417">
    <property type="entry name" value="P-loop_NTPase"/>
</dbReference>
<dbReference type="SUPFAM" id="SSF140869">
    <property type="entry name" value="GUN4-like"/>
    <property type="match status" value="1"/>
</dbReference>
<protein>
    <submittedName>
        <fullName evidence="4">AAA-like domain-containing protein</fullName>
    </submittedName>
</protein>
<dbReference type="Proteomes" id="UP001057561">
    <property type="component" value="Chromosome"/>
</dbReference>
<keyword evidence="1" id="KW-0175">Coiled coil</keyword>
<dbReference type="PANTHER" id="PTHR34800:SF1">
    <property type="entry name" value="TETRAPYRROLE-BINDING PROTEIN, CHLOROPLASTIC"/>
    <property type="match status" value="1"/>
</dbReference>
<dbReference type="Gene3D" id="1.25.40.620">
    <property type="match status" value="1"/>
</dbReference>
<proteinExistence type="predicted"/>
<dbReference type="SUPFAM" id="SSF52540">
    <property type="entry name" value="P-loop containing nucleoside triphosphate hydrolases"/>
    <property type="match status" value="1"/>
</dbReference>
<keyword evidence="2" id="KW-0812">Transmembrane</keyword>
<keyword evidence="5" id="KW-1185">Reference proteome</keyword>
<dbReference type="Gene3D" id="1.10.10.1770">
    <property type="entry name" value="Gun4-like"/>
    <property type="match status" value="1"/>
</dbReference>
<organism evidence="4 5">
    <name type="scientific">Dolichospermum heterosporum TAC447</name>
    <dbReference type="NCBI Taxonomy" id="747523"/>
    <lineage>
        <taxon>Bacteria</taxon>
        <taxon>Bacillati</taxon>
        <taxon>Cyanobacteriota</taxon>
        <taxon>Cyanophyceae</taxon>
        <taxon>Nostocales</taxon>
        <taxon>Aphanizomenonaceae</taxon>
        <taxon>Dolichospermum</taxon>
        <taxon>Dolichospermum heterosporum</taxon>
    </lineage>
</organism>
<dbReference type="RefSeq" id="WP_257120253.1">
    <property type="nucleotide sequence ID" value="NZ_CP099464.1"/>
</dbReference>
<reference evidence="4" key="1">
    <citation type="submission" date="2022-06" db="EMBL/GenBank/DDBJ databases">
        <title>Nostosin G and Spiroidesin B from the Cyanobacterium Dolichospermum sp. NIES-1697.</title>
        <authorList>
            <person name="Phan C.-S."/>
            <person name="Mehjabin J.J."/>
            <person name="Anas A.R.J."/>
            <person name="Hayasaka M."/>
            <person name="Onoki R."/>
            <person name="Wang J."/>
            <person name="Umezawa T."/>
            <person name="Washio K."/>
            <person name="Morikawa M."/>
            <person name="Okino T."/>
        </authorList>
    </citation>
    <scope>NUCLEOTIDE SEQUENCE</scope>
    <source>
        <strain evidence="4">NIES-1697</strain>
    </source>
</reference>
<feature type="coiled-coil region" evidence="1">
    <location>
        <begin position="515"/>
        <end position="651"/>
    </location>
</feature>
<gene>
    <name evidence="4" type="ORF">NG743_13510</name>
</gene>
<dbReference type="CDD" id="cd16383">
    <property type="entry name" value="GUN4"/>
    <property type="match status" value="1"/>
</dbReference>
<dbReference type="InterPro" id="IPR037215">
    <property type="entry name" value="GUN4-like_sf"/>
</dbReference>
<evidence type="ECO:0000256" key="2">
    <source>
        <dbReference type="SAM" id="Phobius"/>
    </source>
</evidence>
<evidence type="ECO:0000259" key="3">
    <source>
        <dbReference type="Pfam" id="PF05419"/>
    </source>
</evidence>
<dbReference type="PANTHER" id="PTHR34800">
    <property type="entry name" value="TETRAPYRROLE-BINDING PROTEIN, CHLOROPLASTIC"/>
    <property type="match status" value="1"/>
</dbReference>
<feature type="coiled-coil region" evidence="1">
    <location>
        <begin position="428"/>
        <end position="479"/>
    </location>
</feature>
<dbReference type="EMBL" id="CP099464">
    <property type="protein sequence ID" value="UUO13129.1"/>
    <property type="molecule type" value="Genomic_DNA"/>
</dbReference>
<name>A0ABY5LQ43_9CYAN</name>
<accession>A0ABY5LQ43</accession>
<evidence type="ECO:0000313" key="4">
    <source>
        <dbReference type="EMBL" id="UUO13129.1"/>
    </source>
</evidence>
<dbReference type="Pfam" id="PF14516">
    <property type="entry name" value="AAA_35"/>
    <property type="match status" value="1"/>
</dbReference>
<evidence type="ECO:0000256" key="1">
    <source>
        <dbReference type="SAM" id="Coils"/>
    </source>
</evidence>
<keyword evidence="2" id="KW-0472">Membrane</keyword>
<dbReference type="Pfam" id="PF05419">
    <property type="entry name" value="GUN4"/>
    <property type="match status" value="1"/>
</dbReference>
<feature type="domain" description="GUN4-like" evidence="3">
    <location>
        <begin position="836"/>
        <end position="981"/>
    </location>
</feature>